<dbReference type="EMBL" id="RFFH01000026">
    <property type="protein sequence ID" value="RMI28064.1"/>
    <property type="molecule type" value="Genomic_DNA"/>
</dbReference>
<evidence type="ECO:0000256" key="4">
    <source>
        <dbReference type="PROSITE-ProRule" id="PRU00335"/>
    </source>
</evidence>
<dbReference type="InterPro" id="IPR009057">
    <property type="entry name" value="Homeodomain-like_sf"/>
</dbReference>
<dbReference type="InterPro" id="IPR050109">
    <property type="entry name" value="HTH-type_TetR-like_transc_reg"/>
</dbReference>
<organism evidence="7 8">
    <name type="scientific">Nocardia stercoris</name>
    <dbReference type="NCBI Taxonomy" id="2483361"/>
    <lineage>
        <taxon>Bacteria</taxon>
        <taxon>Bacillati</taxon>
        <taxon>Actinomycetota</taxon>
        <taxon>Actinomycetes</taxon>
        <taxon>Mycobacteriales</taxon>
        <taxon>Nocardiaceae</taxon>
        <taxon>Nocardia</taxon>
    </lineage>
</organism>
<comment type="caution">
    <text evidence="7">The sequence shown here is derived from an EMBL/GenBank/DDBJ whole genome shotgun (WGS) entry which is preliminary data.</text>
</comment>
<evidence type="ECO:0000313" key="8">
    <source>
        <dbReference type="Proteomes" id="UP000279275"/>
    </source>
</evidence>
<dbReference type="PANTHER" id="PTHR30055:SF234">
    <property type="entry name" value="HTH-TYPE TRANSCRIPTIONAL REGULATOR BETI"/>
    <property type="match status" value="1"/>
</dbReference>
<dbReference type="GO" id="GO:0003700">
    <property type="term" value="F:DNA-binding transcription factor activity"/>
    <property type="evidence" value="ECO:0007669"/>
    <property type="project" value="TreeGrafter"/>
</dbReference>
<dbReference type="PANTHER" id="PTHR30055">
    <property type="entry name" value="HTH-TYPE TRANSCRIPTIONAL REGULATOR RUTR"/>
    <property type="match status" value="1"/>
</dbReference>
<gene>
    <name evidence="7" type="ORF">EBN03_31880</name>
</gene>
<keyword evidence="1" id="KW-0805">Transcription regulation</keyword>
<evidence type="ECO:0000256" key="1">
    <source>
        <dbReference type="ARBA" id="ARBA00023015"/>
    </source>
</evidence>
<dbReference type="Gene3D" id="1.10.357.10">
    <property type="entry name" value="Tetracycline Repressor, domain 2"/>
    <property type="match status" value="1"/>
</dbReference>
<evidence type="ECO:0000256" key="5">
    <source>
        <dbReference type="SAM" id="MobiDB-lite"/>
    </source>
</evidence>
<dbReference type="PROSITE" id="PS50977">
    <property type="entry name" value="HTH_TETR_2"/>
    <property type="match status" value="1"/>
</dbReference>
<dbReference type="Proteomes" id="UP000279275">
    <property type="component" value="Unassembled WGS sequence"/>
</dbReference>
<proteinExistence type="predicted"/>
<dbReference type="AlphaFoldDB" id="A0A3M2KT06"/>
<keyword evidence="2 4" id="KW-0238">DNA-binding</keyword>
<feature type="region of interest" description="Disordered" evidence="5">
    <location>
        <begin position="1"/>
        <end position="23"/>
    </location>
</feature>
<evidence type="ECO:0000313" key="7">
    <source>
        <dbReference type="EMBL" id="RMI28064.1"/>
    </source>
</evidence>
<evidence type="ECO:0000256" key="2">
    <source>
        <dbReference type="ARBA" id="ARBA00023125"/>
    </source>
</evidence>
<keyword evidence="3" id="KW-0804">Transcription</keyword>
<dbReference type="Pfam" id="PF00440">
    <property type="entry name" value="TetR_N"/>
    <property type="match status" value="1"/>
</dbReference>
<dbReference type="OrthoDB" id="3766519at2"/>
<dbReference type="SUPFAM" id="SSF46689">
    <property type="entry name" value="Homeodomain-like"/>
    <property type="match status" value="1"/>
</dbReference>
<protein>
    <submittedName>
        <fullName evidence="7">TetR/AcrR family transcriptional regulator</fullName>
    </submittedName>
</protein>
<dbReference type="PRINTS" id="PR00455">
    <property type="entry name" value="HTHTETR"/>
</dbReference>
<feature type="DNA-binding region" description="H-T-H motif" evidence="4">
    <location>
        <begin position="48"/>
        <end position="67"/>
    </location>
</feature>
<reference evidence="7 8" key="1">
    <citation type="submission" date="2018-10" db="EMBL/GenBank/DDBJ databases">
        <title>Isolation from cow dung.</title>
        <authorList>
            <person name="Ling L."/>
        </authorList>
    </citation>
    <scope>NUCLEOTIDE SEQUENCE [LARGE SCALE GENOMIC DNA]</scope>
    <source>
        <strain evidence="7 8">NEAU-LL90</strain>
    </source>
</reference>
<sequence>MTAGAETTGVGPGRPRLEQRRRQGRTARAEILDAAAELFTANGYGNTSTRAVADAVGIRQASLYHHFAAKEDILDALLAETVAVPAPLAERLRTEAVPAVVRLYALAWYDVWQLCAARWNTAALYAIPELRTERFRRFRLRRDELRRQYETLAAATVDRSGATGVSAAIVLPFRLVETVVDIRSDEGDAPEWAVRAIPDAIIRMLGRPGELAEVRAQARAFLSACGIEFSDGA</sequence>
<accession>A0A3M2KT06</accession>
<evidence type="ECO:0000256" key="3">
    <source>
        <dbReference type="ARBA" id="ARBA00023163"/>
    </source>
</evidence>
<dbReference type="GO" id="GO:0000976">
    <property type="term" value="F:transcription cis-regulatory region binding"/>
    <property type="evidence" value="ECO:0007669"/>
    <property type="project" value="TreeGrafter"/>
</dbReference>
<keyword evidence="8" id="KW-1185">Reference proteome</keyword>
<dbReference type="RefSeq" id="WP_122191888.1">
    <property type="nucleotide sequence ID" value="NZ_RFFH01000026.1"/>
</dbReference>
<evidence type="ECO:0000259" key="6">
    <source>
        <dbReference type="PROSITE" id="PS50977"/>
    </source>
</evidence>
<name>A0A3M2KT06_9NOCA</name>
<dbReference type="InterPro" id="IPR001647">
    <property type="entry name" value="HTH_TetR"/>
</dbReference>
<feature type="domain" description="HTH tetR-type" evidence="6">
    <location>
        <begin position="25"/>
        <end position="85"/>
    </location>
</feature>